<organism evidence="2 3">
    <name type="scientific">Plakobranchus ocellatus</name>
    <dbReference type="NCBI Taxonomy" id="259542"/>
    <lineage>
        <taxon>Eukaryota</taxon>
        <taxon>Metazoa</taxon>
        <taxon>Spiralia</taxon>
        <taxon>Lophotrochozoa</taxon>
        <taxon>Mollusca</taxon>
        <taxon>Gastropoda</taxon>
        <taxon>Heterobranchia</taxon>
        <taxon>Euthyneura</taxon>
        <taxon>Panpulmonata</taxon>
        <taxon>Sacoglossa</taxon>
        <taxon>Placobranchoidea</taxon>
        <taxon>Plakobranchidae</taxon>
        <taxon>Plakobranchus</taxon>
    </lineage>
</organism>
<name>A0AAV4A3K8_9GAST</name>
<comment type="caution">
    <text evidence="2">The sequence shown here is derived from an EMBL/GenBank/DDBJ whole genome shotgun (WGS) entry which is preliminary data.</text>
</comment>
<evidence type="ECO:0000313" key="3">
    <source>
        <dbReference type="Proteomes" id="UP000735302"/>
    </source>
</evidence>
<protein>
    <submittedName>
        <fullName evidence="2">Uncharacterized protein</fullName>
    </submittedName>
</protein>
<accession>A0AAV4A3K8</accession>
<dbReference type="EMBL" id="BLXT01003753">
    <property type="protein sequence ID" value="GFO05846.1"/>
    <property type="molecule type" value="Genomic_DNA"/>
</dbReference>
<dbReference type="AlphaFoldDB" id="A0AAV4A3K8"/>
<feature type="region of interest" description="Disordered" evidence="1">
    <location>
        <begin position="152"/>
        <end position="177"/>
    </location>
</feature>
<sequence>METKIGYNGEICKADRILAFVSRRGESPSSGGEENTFIRPDLVRRRGESLSSGGEENHPREIQLVRRAGKSPTSVSEKITTDRKRGESPLSGQDRHARRKIAFPGRLESYSRRVKVVRQRGEIALFRQRRDSALSGGEENCAHEADKKIGFVGRRGESPSLDGEENYSRQVYSRIGP</sequence>
<evidence type="ECO:0000313" key="2">
    <source>
        <dbReference type="EMBL" id="GFO05846.1"/>
    </source>
</evidence>
<keyword evidence="3" id="KW-1185">Reference proteome</keyword>
<evidence type="ECO:0000256" key="1">
    <source>
        <dbReference type="SAM" id="MobiDB-lite"/>
    </source>
</evidence>
<feature type="compositionally biased region" description="Basic and acidic residues" evidence="1">
    <location>
        <begin position="55"/>
        <end position="64"/>
    </location>
</feature>
<dbReference type="Proteomes" id="UP000735302">
    <property type="component" value="Unassembled WGS sequence"/>
</dbReference>
<gene>
    <name evidence="2" type="ORF">PoB_003235100</name>
</gene>
<proteinExistence type="predicted"/>
<feature type="region of interest" description="Disordered" evidence="1">
    <location>
        <begin position="23"/>
        <end position="99"/>
    </location>
</feature>
<reference evidence="2 3" key="1">
    <citation type="journal article" date="2021" name="Elife">
        <title>Chloroplast acquisition without the gene transfer in kleptoplastic sea slugs, Plakobranchus ocellatus.</title>
        <authorList>
            <person name="Maeda T."/>
            <person name="Takahashi S."/>
            <person name="Yoshida T."/>
            <person name="Shimamura S."/>
            <person name="Takaki Y."/>
            <person name="Nagai Y."/>
            <person name="Toyoda A."/>
            <person name="Suzuki Y."/>
            <person name="Arimoto A."/>
            <person name="Ishii H."/>
            <person name="Satoh N."/>
            <person name="Nishiyama T."/>
            <person name="Hasebe M."/>
            <person name="Maruyama T."/>
            <person name="Minagawa J."/>
            <person name="Obokata J."/>
            <person name="Shigenobu S."/>
        </authorList>
    </citation>
    <scope>NUCLEOTIDE SEQUENCE [LARGE SCALE GENOMIC DNA]</scope>
</reference>